<sequence>MTVSTTIPFSLSLPFPVLLSGTYDEYPDHTTLRSRKRTLTPTAQAGPRAVARSQCTQLFPYARCKYCETYVFQQVVSQVRDAAINKQDWRGCGAEVAGSAPRTGPAAPFTSAIYIRDKLLYTLGWTAATVEKF</sequence>
<dbReference type="Proteomes" id="UP000299102">
    <property type="component" value="Unassembled WGS sequence"/>
</dbReference>
<dbReference type="EMBL" id="BGZK01000104">
    <property type="protein sequence ID" value="GBP19090.1"/>
    <property type="molecule type" value="Genomic_DNA"/>
</dbReference>
<evidence type="ECO:0000313" key="1">
    <source>
        <dbReference type="EMBL" id="GBP19090.1"/>
    </source>
</evidence>
<comment type="caution">
    <text evidence="1">The sequence shown here is derived from an EMBL/GenBank/DDBJ whole genome shotgun (WGS) entry which is preliminary data.</text>
</comment>
<name>A0A4C1TYL1_EUMVA</name>
<evidence type="ECO:0000313" key="2">
    <source>
        <dbReference type="Proteomes" id="UP000299102"/>
    </source>
</evidence>
<organism evidence="1 2">
    <name type="scientific">Eumeta variegata</name>
    <name type="common">Bagworm moth</name>
    <name type="synonym">Eumeta japonica</name>
    <dbReference type="NCBI Taxonomy" id="151549"/>
    <lineage>
        <taxon>Eukaryota</taxon>
        <taxon>Metazoa</taxon>
        <taxon>Ecdysozoa</taxon>
        <taxon>Arthropoda</taxon>
        <taxon>Hexapoda</taxon>
        <taxon>Insecta</taxon>
        <taxon>Pterygota</taxon>
        <taxon>Neoptera</taxon>
        <taxon>Endopterygota</taxon>
        <taxon>Lepidoptera</taxon>
        <taxon>Glossata</taxon>
        <taxon>Ditrysia</taxon>
        <taxon>Tineoidea</taxon>
        <taxon>Psychidae</taxon>
        <taxon>Oiketicinae</taxon>
        <taxon>Eumeta</taxon>
    </lineage>
</organism>
<gene>
    <name evidence="1" type="ORF">EVAR_83403_1</name>
</gene>
<reference evidence="1 2" key="1">
    <citation type="journal article" date="2019" name="Commun. Biol.">
        <title>The bagworm genome reveals a unique fibroin gene that provides high tensile strength.</title>
        <authorList>
            <person name="Kono N."/>
            <person name="Nakamura H."/>
            <person name="Ohtoshi R."/>
            <person name="Tomita M."/>
            <person name="Numata K."/>
            <person name="Arakawa K."/>
        </authorList>
    </citation>
    <scope>NUCLEOTIDE SEQUENCE [LARGE SCALE GENOMIC DNA]</scope>
</reference>
<accession>A0A4C1TYL1</accession>
<proteinExistence type="predicted"/>
<protein>
    <submittedName>
        <fullName evidence="1">Uncharacterized protein</fullName>
    </submittedName>
</protein>
<keyword evidence="2" id="KW-1185">Reference proteome</keyword>
<dbReference type="AlphaFoldDB" id="A0A4C1TYL1"/>